<dbReference type="EMBL" id="JBGOSP010000002">
    <property type="protein sequence ID" value="MFA3835245.1"/>
    <property type="molecule type" value="Genomic_DNA"/>
</dbReference>
<evidence type="ECO:0000256" key="1">
    <source>
        <dbReference type="SAM" id="Phobius"/>
    </source>
</evidence>
<name>A0ABV4S9Y3_9ACTN</name>
<keyword evidence="1" id="KW-0812">Transmembrane</keyword>
<dbReference type="RefSeq" id="WP_372561282.1">
    <property type="nucleotide sequence ID" value="NZ_JBGOSP010000002.1"/>
</dbReference>
<dbReference type="Proteomes" id="UP001571476">
    <property type="component" value="Unassembled WGS sequence"/>
</dbReference>
<sequence>MVSDAVAVGVLTFIGTASATLTGLWQWRRVQAREQRAEFRVQRVEALKAVWEALSDLEEAQRASILVVEYDAQDATERLTQVNLLLLRRSPFLRPDEQEWATAFARHVTEIDTVLRTQMEDGRPDASWWITSAIQPASSHVASVAAQQLRNLRTTLGDRYAAVVRGDSE</sequence>
<comment type="caution">
    <text evidence="2">The sequence shown here is derived from an EMBL/GenBank/DDBJ whole genome shotgun (WGS) entry which is preliminary data.</text>
</comment>
<organism evidence="2 3">
    <name type="scientific">Streptomyces aureus</name>
    <dbReference type="NCBI Taxonomy" id="193461"/>
    <lineage>
        <taxon>Bacteria</taxon>
        <taxon>Bacillati</taxon>
        <taxon>Actinomycetota</taxon>
        <taxon>Actinomycetes</taxon>
        <taxon>Kitasatosporales</taxon>
        <taxon>Streptomycetaceae</taxon>
        <taxon>Streptomyces</taxon>
    </lineage>
</organism>
<accession>A0ABV4S9Y3</accession>
<keyword evidence="1" id="KW-1133">Transmembrane helix</keyword>
<reference evidence="2 3" key="1">
    <citation type="submission" date="2024-08" db="EMBL/GenBank/DDBJ databases">
        <title>Genome sequence of Streptomyces aureus CACIA-1.46HGO.</title>
        <authorList>
            <person name="Evangelista-Martinez Z."/>
        </authorList>
    </citation>
    <scope>NUCLEOTIDE SEQUENCE [LARGE SCALE GENOMIC DNA]</scope>
    <source>
        <strain evidence="2 3">CACIA-1.46HGO</strain>
    </source>
</reference>
<feature type="transmembrane region" description="Helical" evidence="1">
    <location>
        <begin position="6"/>
        <end position="27"/>
    </location>
</feature>
<keyword evidence="3" id="KW-1185">Reference proteome</keyword>
<evidence type="ECO:0000313" key="2">
    <source>
        <dbReference type="EMBL" id="MFA3835245.1"/>
    </source>
</evidence>
<evidence type="ECO:0008006" key="4">
    <source>
        <dbReference type="Google" id="ProtNLM"/>
    </source>
</evidence>
<gene>
    <name evidence="2" type="ORF">ACEG43_03440</name>
</gene>
<proteinExistence type="predicted"/>
<evidence type="ECO:0000313" key="3">
    <source>
        <dbReference type="Proteomes" id="UP001571476"/>
    </source>
</evidence>
<keyword evidence="1" id="KW-0472">Membrane</keyword>
<protein>
    <recommendedName>
        <fullName evidence="4">Secreted protein</fullName>
    </recommendedName>
</protein>